<feature type="transmembrane region" description="Helical" evidence="1">
    <location>
        <begin position="278"/>
        <end position="301"/>
    </location>
</feature>
<keyword evidence="1" id="KW-0472">Membrane</keyword>
<dbReference type="AlphaFoldDB" id="G0MU55"/>
<dbReference type="InterPro" id="IPR019425">
    <property type="entry name" value="7TM_GPCR_serpentine_rcpt_Srt"/>
</dbReference>
<dbReference type="InParanoid" id="G0MU55"/>
<sequence length="328" mass="37706">MSTPTNYHMSLAYFILNKFELNSNFYSCPDNWQIADEDRVKRPYLGLYFMISGGIYVTLYLLCFIAMLNPDFLRFPAFKIMVSLALCDIPSVCVDSIATGIMGYHGIVFCDYPRLIFFLGANGFGLWLGCSLSCITLAVCRISELNPDLNIRWIFRAPFIYFVMLLFFLVSFYGVFFTKPVIFRPEYMSWFFDPGTGSDPSSYYNLNQIVNNAGSTIITLSLYAYLVSFLIKEGNNIESVQFSKTQRPVILQAAIICFFHSISSFVYVYMQFFYSPEWLIVAAQIGWQICTGSVSIIYITLNYTIRSSVRKLVCPKRFQNDNRVSQKI</sequence>
<name>G0MU55_CAEBE</name>
<feature type="transmembrane region" description="Helical" evidence="1">
    <location>
        <begin position="47"/>
        <end position="68"/>
    </location>
</feature>
<feature type="transmembrane region" description="Helical" evidence="1">
    <location>
        <begin position="116"/>
        <end position="139"/>
    </location>
</feature>
<dbReference type="HOGENOM" id="CLU_053041_0_0_1"/>
<evidence type="ECO:0008006" key="4">
    <source>
        <dbReference type="Google" id="ProtNLM"/>
    </source>
</evidence>
<gene>
    <name evidence="2" type="ORF">CAEBREN_07081</name>
</gene>
<keyword evidence="1" id="KW-1133">Transmembrane helix</keyword>
<evidence type="ECO:0000313" key="2">
    <source>
        <dbReference type="EMBL" id="EGT44193.1"/>
    </source>
</evidence>
<feature type="transmembrane region" description="Helical" evidence="1">
    <location>
        <begin position="209"/>
        <end position="228"/>
    </location>
</feature>
<keyword evidence="3" id="KW-1185">Reference proteome</keyword>
<dbReference type="OrthoDB" id="5846777at2759"/>
<organism evidence="3">
    <name type="scientific">Caenorhabditis brenneri</name>
    <name type="common">Nematode worm</name>
    <dbReference type="NCBI Taxonomy" id="135651"/>
    <lineage>
        <taxon>Eukaryota</taxon>
        <taxon>Metazoa</taxon>
        <taxon>Ecdysozoa</taxon>
        <taxon>Nematoda</taxon>
        <taxon>Chromadorea</taxon>
        <taxon>Rhabditida</taxon>
        <taxon>Rhabditina</taxon>
        <taxon>Rhabditomorpha</taxon>
        <taxon>Rhabditoidea</taxon>
        <taxon>Rhabditidae</taxon>
        <taxon>Peloderinae</taxon>
        <taxon>Caenorhabditis</taxon>
    </lineage>
</organism>
<dbReference type="OMA" id="IGWQICT"/>
<dbReference type="PANTHER" id="PTHR23021:SF47">
    <property type="entry name" value="SERPENTINE RECEPTOR, CLASS T"/>
    <property type="match status" value="1"/>
</dbReference>
<accession>G0MU55</accession>
<proteinExistence type="predicted"/>
<evidence type="ECO:0000256" key="1">
    <source>
        <dbReference type="SAM" id="Phobius"/>
    </source>
</evidence>
<keyword evidence="1" id="KW-0812">Transmembrane</keyword>
<dbReference type="Proteomes" id="UP000008068">
    <property type="component" value="Unassembled WGS sequence"/>
</dbReference>
<dbReference type="eggNOG" id="ENOG502RT5E">
    <property type="taxonomic scope" value="Eukaryota"/>
</dbReference>
<feature type="transmembrane region" description="Helical" evidence="1">
    <location>
        <begin position="249"/>
        <end position="272"/>
    </location>
</feature>
<dbReference type="EMBL" id="GL379812">
    <property type="protein sequence ID" value="EGT44193.1"/>
    <property type="molecule type" value="Genomic_DNA"/>
</dbReference>
<dbReference type="SUPFAM" id="SSF81321">
    <property type="entry name" value="Family A G protein-coupled receptor-like"/>
    <property type="match status" value="1"/>
</dbReference>
<dbReference type="STRING" id="135651.G0MU55"/>
<protein>
    <recommendedName>
        <fullName evidence="4">Serpentine Receptor, class T</fullName>
    </recommendedName>
</protein>
<dbReference type="PANTHER" id="PTHR23021">
    <property type="entry name" value="SERPENTINE RECEPTOR, CLASS T"/>
    <property type="match status" value="1"/>
</dbReference>
<evidence type="ECO:0000313" key="3">
    <source>
        <dbReference type="Proteomes" id="UP000008068"/>
    </source>
</evidence>
<dbReference type="Pfam" id="PF10321">
    <property type="entry name" value="7TM_GPCR_Srt"/>
    <property type="match status" value="1"/>
</dbReference>
<feature type="transmembrane region" description="Helical" evidence="1">
    <location>
        <begin position="80"/>
        <end position="104"/>
    </location>
</feature>
<feature type="transmembrane region" description="Helical" evidence="1">
    <location>
        <begin position="159"/>
        <end position="178"/>
    </location>
</feature>
<reference evidence="3" key="1">
    <citation type="submission" date="2011-07" db="EMBL/GenBank/DDBJ databases">
        <authorList>
            <consortium name="Caenorhabditis brenneri Sequencing and Analysis Consortium"/>
            <person name="Wilson R.K."/>
        </authorList>
    </citation>
    <scope>NUCLEOTIDE SEQUENCE [LARGE SCALE GENOMIC DNA]</scope>
    <source>
        <strain evidence="3">PB2801</strain>
    </source>
</reference>